<evidence type="ECO:0000256" key="6">
    <source>
        <dbReference type="ARBA" id="ARBA00022729"/>
    </source>
</evidence>
<name>A0A6A5QUA8_AMPQU</name>
<dbReference type="OrthoDB" id="3747277at2759"/>
<evidence type="ECO:0000256" key="5">
    <source>
        <dbReference type="ARBA" id="ARBA00022622"/>
    </source>
</evidence>
<dbReference type="AlphaFoldDB" id="A0A6A5QUA8"/>
<dbReference type="InterPro" id="IPR008427">
    <property type="entry name" value="Extracellular_membr_CFEM_dom"/>
</dbReference>
<keyword evidence="12" id="KW-1185">Reference proteome</keyword>
<dbReference type="EMBL" id="ML979133">
    <property type="protein sequence ID" value="KAF1919275.1"/>
    <property type="molecule type" value="Genomic_DNA"/>
</dbReference>
<sequence>MMLNTILAVITTIAPATLALPSILSANSFKIPTCGAEACLAKTNGTFDACTPNDLACLCRLDQSRLDTYVATVQPCIDGAVGHNTCTDGAIYQYKDVLTTVCADDAFGHKKVSFAPKN</sequence>
<evidence type="ECO:0000313" key="11">
    <source>
        <dbReference type="EMBL" id="KAF1919275.1"/>
    </source>
</evidence>
<evidence type="ECO:0000256" key="1">
    <source>
        <dbReference type="ARBA" id="ARBA00004589"/>
    </source>
</evidence>
<accession>A0A6A5QUA8</accession>
<keyword evidence="5" id="KW-0325">Glycoprotein</keyword>
<feature type="domain" description="CFEM" evidence="10">
    <location>
        <begin position="30"/>
        <end position="103"/>
    </location>
</feature>
<gene>
    <name evidence="11" type="ORF">BDU57DRAFT_527322</name>
</gene>
<reference evidence="11" key="1">
    <citation type="journal article" date="2020" name="Stud. Mycol.">
        <title>101 Dothideomycetes genomes: a test case for predicting lifestyles and emergence of pathogens.</title>
        <authorList>
            <person name="Haridas S."/>
            <person name="Albert R."/>
            <person name="Binder M."/>
            <person name="Bloem J."/>
            <person name="Labutti K."/>
            <person name="Salamov A."/>
            <person name="Andreopoulos B."/>
            <person name="Baker S."/>
            <person name="Barry K."/>
            <person name="Bills G."/>
            <person name="Bluhm B."/>
            <person name="Cannon C."/>
            <person name="Castanera R."/>
            <person name="Culley D."/>
            <person name="Daum C."/>
            <person name="Ezra D."/>
            <person name="Gonzalez J."/>
            <person name="Henrissat B."/>
            <person name="Kuo A."/>
            <person name="Liang C."/>
            <person name="Lipzen A."/>
            <person name="Lutzoni F."/>
            <person name="Magnuson J."/>
            <person name="Mondo S."/>
            <person name="Nolan M."/>
            <person name="Ohm R."/>
            <person name="Pangilinan J."/>
            <person name="Park H.-J."/>
            <person name="Ramirez L."/>
            <person name="Alfaro M."/>
            <person name="Sun H."/>
            <person name="Tritt A."/>
            <person name="Yoshinaga Y."/>
            <person name="Zwiers L.-H."/>
            <person name="Turgeon B."/>
            <person name="Goodwin S."/>
            <person name="Spatafora J."/>
            <person name="Crous P."/>
            <person name="Grigoriev I."/>
        </authorList>
    </citation>
    <scope>NUCLEOTIDE SEQUENCE</scope>
    <source>
        <strain evidence="11">HMLAC05119</strain>
    </source>
</reference>
<protein>
    <recommendedName>
        <fullName evidence="10">CFEM domain-containing protein</fullName>
    </recommendedName>
</protein>
<keyword evidence="4" id="KW-0964">Secreted</keyword>
<feature type="chain" id="PRO_5025507767" description="CFEM domain-containing protein" evidence="9">
    <location>
        <begin position="20"/>
        <end position="118"/>
    </location>
</feature>
<evidence type="ECO:0000313" key="12">
    <source>
        <dbReference type="Proteomes" id="UP000800096"/>
    </source>
</evidence>
<evidence type="ECO:0000256" key="4">
    <source>
        <dbReference type="ARBA" id="ARBA00022525"/>
    </source>
</evidence>
<comment type="similarity">
    <text evidence="3">Belongs to the RBT5 family.</text>
</comment>
<dbReference type="GO" id="GO:0005576">
    <property type="term" value="C:extracellular region"/>
    <property type="evidence" value="ECO:0007669"/>
    <property type="project" value="UniProtKB-SubCell"/>
</dbReference>
<keyword evidence="5" id="KW-0336">GPI-anchor</keyword>
<keyword evidence="7" id="KW-1015">Disulfide bond</keyword>
<keyword evidence="8" id="KW-0449">Lipoprotein</keyword>
<keyword evidence="6 9" id="KW-0732">Signal</keyword>
<proteinExistence type="inferred from homology"/>
<dbReference type="GO" id="GO:0098552">
    <property type="term" value="C:side of membrane"/>
    <property type="evidence" value="ECO:0007669"/>
    <property type="project" value="UniProtKB-KW"/>
</dbReference>
<evidence type="ECO:0000256" key="8">
    <source>
        <dbReference type="ARBA" id="ARBA00023288"/>
    </source>
</evidence>
<keyword evidence="5" id="KW-0472">Membrane</keyword>
<dbReference type="Pfam" id="PF05730">
    <property type="entry name" value="CFEM"/>
    <property type="match status" value="1"/>
</dbReference>
<evidence type="ECO:0000256" key="7">
    <source>
        <dbReference type="ARBA" id="ARBA00023157"/>
    </source>
</evidence>
<comment type="subcellular location">
    <subcellularLocation>
        <location evidence="1">Membrane</location>
        <topology evidence="1">Lipid-anchor</topology>
        <topology evidence="1">GPI-anchor</topology>
    </subcellularLocation>
    <subcellularLocation>
        <location evidence="2">Secreted</location>
    </subcellularLocation>
</comment>
<evidence type="ECO:0000256" key="2">
    <source>
        <dbReference type="ARBA" id="ARBA00004613"/>
    </source>
</evidence>
<organism evidence="11 12">
    <name type="scientific">Ampelomyces quisqualis</name>
    <name type="common">Powdery mildew agent</name>
    <dbReference type="NCBI Taxonomy" id="50730"/>
    <lineage>
        <taxon>Eukaryota</taxon>
        <taxon>Fungi</taxon>
        <taxon>Dikarya</taxon>
        <taxon>Ascomycota</taxon>
        <taxon>Pezizomycotina</taxon>
        <taxon>Dothideomycetes</taxon>
        <taxon>Pleosporomycetidae</taxon>
        <taxon>Pleosporales</taxon>
        <taxon>Pleosporineae</taxon>
        <taxon>Phaeosphaeriaceae</taxon>
        <taxon>Ampelomyces</taxon>
    </lineage>
</organism>
<evidence type="ECO:0000256" key="3">
    <source>
        <dbReference type="ARBA" id="ARBA00010031"/>
    </source>
</evidence>
<evidence type="ECO:0000259" key="10">
    <source>
        <dbReference type="Pfam" id="PF05730"/>
    </source>
</evidence>
<evidence type="ECO:0000256" key="9">
    <source>
        <dbReference type="SAM" id="SignalP"/>
    </source>
</evidence>
<dbReference type="Proteomes" id="UP000800096">
    <property type="component" value="Unassembled WGS sequence"/>
</dbReference>
<feature type="signal peptide" evidence="9">
    <location>
        <begin position="1"/>
        <end position="19"/>
    </location>
</feature>